<organism evidence="1 2">
    <name type="scientific">Deinococcus radiotolerans</name>
    <dbReference type="NCBI Taxonomy" id="1309407"/>
    <lineage>
        <taxon>Bacteria</taxon>
        <taxon>Thermotogati</taxon>
        <taxon>Deinococcota</taxon>
        <taxon>Deinococci</taxon>
        <taxon>Deinococcales</taxon>
        <taxon>Deinococcaceae</taxon>
        <taxon>Deinococcus</taxon>
    </lineage>
</organism>
<keyword evidence="2" id="KW-1185">Reference proteome</keyword>
<protein>
    <submittedName>
        <fullName evidence="1">Uncharacterized protein</fullName>
    </submittedName>
</protein>
<dbReference type="EMBL" id="BMPE01000001">
    <property type="protein sequence ID" value="GGK85507.1"/>
    <property type="molecule type" value="Genomic_DNA"/>
</dbReference>
<dbReference type="RefSeq" id="WP_189066944.1">
    <property type="nucleotide sequence ID" value="NZ_BMPE01000001.1"/>
</dbReference>
<comment type="caution">
    <text evidence="1">The sequence shown here is derived from an EMBL/GenBank/DDBJ whole genome shotgun (WGS) entry which is preliminary data.</text>
</comment>
<gene>
    <name evidence="1" type="ORF">GCM10010844_00020</name>
</gene>
<dbReference type="Proteomes" id="UP000604341">
    <property type="component" value="Unassembled WGS sequence"/>
</dbReference>
<reference evidence="2" key="1">
    <citation type="journal article" date="2019" name="Int. J. Syst. Evol. Microbiol.">
        <title>The Global Catalogue of Microorganisms (GCM) 10K type strain sequencing project: providing services to taxonomists for standard genome sequencing and annotation.</title>
        <authorList>
            <consortium name="The Broad Institute Genomics Platform"/>
            <consortium name="The Broad Institute Genome Sequencing Center for Infectious Disease"/>
            <person name="Wu L."/>
            <person name="Ma J."/>
        </authorList>
    </citation>
    <scope>NUCLEOTIDE SEQUENCE [LARGE SCALE GENOMIC DNA]</scope>
    <source>
        <strain evidence="2">JCM 19173</strain>
    </source>
</reference>
<evidence type="ECO:0000313" key="1">
    <source>
        <dbReference type="EMBL" id="GGK85507.1"/>
    </source>
</evidence>
<evidence type="ECO:0000313" key="2">
    <source>
        <dbReference type="Proteomes" id="UP000604341"/>
    </source>
</evidence>
<name>A0ABQ2FGM3_9DEIO</name>
<sequence length="84" mass="8969">MTAWASPPLTLPGRTDETLVALAQARALVLLGQEPAERQRMAAALIRAGGLADPALRALVRAWKGHPVQPSPRAARRATVPLHH</sequence>
<accession>A0ABQ2FGM3</accession>
<proteinExistence type="predicted"/>